<keyword evidence="1" id="KW-0812">Transmembrane</keyword>
<evidence type="ECO:0000313" key="4">
    <source>
        <dbReference type="Ensembl" id="ENSCCRP00015106536.1"/>
    </source>
</evidence>
<evidence type="ECO:0000256" key="1">
    <source>
        <dbReference type="SAM" id="Phobius"/>
    </source>
</evidence>
<evidence type="ECO:0000313" key="5">
    <source>
        <dbReference type="Proteomes" id="UP000694700"/>
    </source>
</evidence>
<reference evidence="4" key="1">
    <citation type="submission" date="2025-08" db="UniProtKB">
        <authorList>
            <consortium name="Ensembl"/>
        </authorList>
    </citation>
    <scope>IDENTIFICATION</scope>
</reference>
<feature type="transmembrane region" description="Helical" evidence="1">
    <location>
        <begin position="476"/>
        <end position="499"/>
    </location>
</feature>
<evidence type="ECO:0000259" key="3">
    <source>
        <dbReference type="SMART" id="SM00409"/>
    </source>
</evidence>
<dbReference type="InterPro" id="IPR013783">
    <property type="entry name" value="Ig-like_fold"/>
</dbReference>
<proteinExistence type="predicted"/>
<feature type="domain" description="Immunoglobulin" evidence="3">
    <location>
        <begin position="249"/>
        <end position="348"/>
    </location>
</feature>
<evidence type="ECO:0000256" key="2">
    <source>
        <dbReference type="SAM" id="SignalP"/>
    </source>
</evidence>
<protein>
    <recommendedName>
        <fullName evidence="3">Immunoglobulin domain-containing protein</fullName>
    </recommendedName>
</protein>
<feature type="domain" description="Immunoglobulin" evidence="3">
    <location>
        <begin position="133"/>
        <end position="240"/>
    </location>
</feature>
<feature type="signal peptide" evidence="2">
    <location>
        <begin position="1"/>
        <end position="19"/>
    </location>
</feature>
<dbReference type="AlphaFoldDB" id="A0A8C2GN72"/>
<keyword evidence="1" id="KW-1133">Transmembrane helix</keyword>
<dbReference type="InterPro" id="IPR013106">
    <property type="entry name" value="Ig_V-set"/>
</dbReference>
<feature type="chain" id="PRO_5034115456" description="Immunoglobulin domain-containing protein" evidence="2">
    <location>
        <begin position="20"/>
        <end position="525"/>
    </location>
</feature>
<dbReference type="Pfam" id="PF07686">
    <property type="entry name" value="V-set"/>
    <property type="match status" value="2"/>
</dbReference>
<accession>A0A8C2GN72</accession>
<organism evidence="4 5">
    <name type="scientific">Cyprinus carpio</name>
    <name type="common">Common carp</name>
    <dbReference type="NCBI Taxonomy" id="7962"/>
    <lineage>
        <taxon>Eukaryota</taxon>
        <taxon>Metazoa</taxon>
        <taxon>Chordata</taxon>
        <taxon>Craniata</taxon>
        <taxon>Vertebrata</taxon>
        <taxon>Euteleostomi</taxon>
        <taxon>Actinopterygii</taxon>
        <taxon>Neopterygii</taxon>
        <taxon>Teleostei</taxon>
        <taxon>Ostariophysi</taxon>
        <taxon>Cypriniformes</taxon>
        <taxon>Cyprinidae</taxon>
        <taxon>Cyprininae</taxon>
        <taxon>Cyprinus</taxon>
    </lineage>
</organism>
<keyword evidence="2" id="KW-0732">Signal</keyword>
<dbReference type="PANTHER" id="PTHR21063:SF4">
    <property type="entry name" value="CD48 ANTIGEN-RELATED"/>
    <property type="match status" value="1"/>
</dbReference>
<name>A0A8C2GN72_CYPCA</name>
<feature type="domain" description="Immunoglobulin" evidence="3">
    <location>
        <begin position="358"/>
        <end position="468"/>
    </location>
</feature>
<dbReference type="PANTHER" id="PTHR21063">
    <property type="entry name" value="LFA-3"/>
    <property type="match status" value="1"/>
</dbReference>
<dbReference type="Proteomes" id="UP000694700">
    <property type="component" value="Unplaced"/>
</dbReference>
<dbReference type="InterPro" id="IPR003599">
    <property type="entry name" value="Ig_sub"/>
</dbReference>
<dbReference type="InterPro" id="IPR036179">
    <property type="entry name" value="Ig-like_dom_sf"/>
</dbReference>
<dbReference type="SUPFAM" id="SSF48726">
    <property type="entry name" value="Immunoglobulin"/>
    <property type="match status" value="4"/>
</dbReference>
<dbReference type="SMART" id="SM00409">
    <property type="entry name" value="IG"/>
    <property type="match status" value="4"/>
</dbReference>
<feature type="domain" description="Immunoglobulin" evidence="3">
    <location>
        <begin position="24"/>
        <end position="123"/>
    </location>
</feature>
<keyword evidence="1" id="KW-0472">Membrane</keyword>
<sequence length="525" mass="59504">MNLFILFTLSTFFVSGASGLETDVVSVSVMEGDSVTLHTGVETNQQDRMKWYFNDTRIAQLIGDQSKICTDEQCKERFRDRLKLDSHSGDLTIMNINTTHSGVYKLQIFRRRVIQKIFNIAVHDVPGAETDKMKTKSVKEGESVTLDPGVLKNTDDVMTWHFNDIFITQITGDHHKICEDAKCNSTERFRDRLKLNNQTGSLTITNITTTDAGVYKLQINSSIRPHYSINSIKRFSLTVTDASGVETDGMSAYVMEGDSVTLHTDVKMNHQDRIRWYFNKTLIAQIIGDQSKICTVDQCKERFRDRLKLDSHTGDLTITDTGTTDAGVYKLQIIRRKVIHKIFNVAVHSVPANERDKVKSKSVKEGESLILHPGVMKNPNHVMTWHFSDIHFTEITEDQSKICTDDQCEDSDERFRERLEMNNQTGSLTIMNIKTTHSGQYKVKIVHSISHRHRISIISVETFSVTVIDSSLPSGLIAGICAAGVVALVLLAYITAACLKHYCSSGYKHVRLKKRKKKKHFLDEH</sequence>
<dbReference type="Gene3D" id="2.60.40.10">
    <property type="entry name" value="Immunoglobulins"/>
    <property type="match status" value="4"/>
</dbReference>
<dbReference type="Ensembl" id="ENSCCRT00015109931.1">
    <property type="protein sequence ID" value="ENSCCRP00015106536.1"/>
    <property type="gene ID" value="ENSCCRG00015042430.1"/>
</dbReference>